<organism evidence="8 9">
    <name type="scientific">Alkalibacterium kapii</name>
    <dbReference type="NCBI Taxonomy" id="426704"/>
    <lineage>
        <taxon>Bacteria</taxon>
        <taxon>Bacillati</taxon>
        <taxon>Bacillota</taxon>
        <taxon>Bacilli</taxon>
        <taxon>Lactobacillales</taxon>
        <taxon>Carnobacteriaceae</taxon>
        <taxon>Alkalibacterium</taxon>
    </lineage>
</organism>
<protein>
    <recommendedName>
        <fullName evidence="7">Phage shock protein PspC N-terminal domain-containing protein</fullName>
    </recommendedName>
</protein>
<evidence type="ECO:0000256" key="5">
    <source>
        <dbReference type="ARBA" id="ARBA00023136"/>
    </source>
</evidence>
<proteinExistence type="predicted"/>
<evidence type="ECO:0000259" key="7">
    <source>
        <dbReference type="Pfam" id="PF04024"/>
    </source>
</evidence>
<dbReference type="RefSeq" id="WP_146924600.1">
    <property type="nucleotide sequence ID" value="NZ_BJUY01000019.1"/>
</dbReference>
<dbReference type="AlphaFoldDB" id="A0A511AVW8"/>
<dbReference type="Pfam" id="PF04024">
    <property type="entry name" value="PspC"/>
    <property type="match status" value="1"/>
</dbReference>
<name>A0A511AVW8_9LACT</name>
<evidence type="ECO:0000256" key="4">
    <source>
        <dbReference type="ARBA" id="ARBA00022989"/>
    </source>
</evidence>
<accession>A0A511AVW8</accession>
<feature type="domain" description="Phage shock protein PspC N-terminal" evidence="7">
    <location>
        <begin position="4"/>
        <end position="53"/>
    </location>
</feature>
<dbReference type="OrthoDB" id="9815286at2"/>
<dbReference type="InterPro" id="IPR052027">
    <property type="entry name" value="PspC"/>
</dbReference>
<reference evidence="8 9" key="1">
    <citation type="submission" date="2019-07" db="EMBL/GenBank/DDBJ databases">
        <title>Whole genome shotgun sequence of Alkalibacterium kapii NBRC 103247.</title>
        <authorList>
            <person name="Hosoyama A."/>
            <person name="Uohara A."/>
            <person name="Ohji S."/>
            <person name="Ichikawa N."/>
        </authorList>
    </citation>
    <scope>NUCLEOTIDE SEQUENCE [LARGE SCALE GENOMIC DNA]</scope>
    <source>
        <strain evidence="8 9">NBRC 103247</strain>
    </source>
</reference>
<sequence>MEHKLRKSSKDKALHGVCGGIAEFFGISSFGVRLIFIFLPANVIVYIILANTMAESERTLY</sequence>
<keyword evidence="4 6" id="KW-1133">Transmembrane helix</keyword>
<keyword evidence="9" id="KW-1185">Reference proteome</keyword>
<gene>
    <name evidence="8" type="ORF">AKA01nite_14040</name>
</gene>
<evidence type="ECO:0000313" key="8">
    <source>
        <dbReference type="EMBL" id="GEK91782.1"/>
    </source>
</evidence>
<evidence type="ECO:0000256" key="6">
    <source>
        <dbReference type="SAM" id="Phobius"/>
    </source>
</evidence>
<dbReference type="PANTHER" id="PTHR33885">
    <property type="entry name" value="PHAGE SHOCK PROTEIN C"/>
    <property type="match status" value="1"/>
</dbReference>
<dbReference type="GO" id="GO:0005886">
    <property type="term" value="C:plasma membrane"/>
    <property type="evidence" value="ECO:0007669"/>
    <property type="project" value="UniProtKB-SubCell"/>
</dbReference>
<dbReference type="EMBL" id="BJUY01000019">
    <property type="protein sequence ID" value="GEK91782.1"/>
    <property type="molecule type" value="Genomic_DNA"/>
</dbReference>
<dbReference type="PANTHER" id="PTHR33885:SF3">
    <property type="entry name" value="PHAGE SHOCK PROTEIN C"/>
    <property type="match status" value="1"/>
</dbReference>
<keyword evidence="2" id="KW-1003">Cell membrane</keyword>
<dbReference type="Proteomes" id="UP000321662">
    <property type="component" value="Unassembled WGS sequence"/>
</dbReference>
<dbReference type="InterPro" id="IPR007168">
    <property type="entry name" value="Phageshock_PspC_N"/>
</dbReference>
<evidence type="ECO:0000256" key="2">
    <source>
        <dbReference type="ARBA" id="ARBA00022475"/>
    </source>
</evidence>
<keyword evidence="3 6" id="KW-0812">Transmembrane</keyword>
<feature type="transmembrane region" description="Helical" evidence="6">
    <location>
        <begin position="34"/>
        <end position="54"/>
    </location>
</feature>
<keyword evidence="5 6" id="KW-0472">Membrane</keyword>
<evidence type="ECO:0000313" key="9">
    <source>
        <dbReference type="Proteomes" id="UP000321662"/>
    </source>
</evidence>
<evidence type="ECO:0000256" key="3">
    <source>
        <dbReference type="ARBA" id="ARBA00022692"/>
    </source>
</evidence>
<comment type="subcellular location">
    <subcellularLocation>
        <location evidence="1">Cell membrane</location>
        <topology evidence="1">Single-pass membrane protein</topology>
    </subcellularLocation>
</comment>
<comment type="caution">
    <text evidence="8">The sequence shown here is derived from an EMBL/GenBank/DDBJ whole genome shotgun (WGS) entry which is preliminary data.</text>
</comment>
<evidence type="ECO:0000256" key="1">
    <source>
        <dbReference type="ARBA" id="ARBA00004162"/>
    </source>
</evidence>